<dbReference type="EMBL" id="QWLA01000127">
    <property type="protein sequence ID" value="RIH81923.1"/>
    <property type="molecule type" value="Genomic_DNA"/>
</dbReference>
<dbReference type="AlphaFoldDB" id="A0A399EEF6"/>
<dbReference type="Proteomes" id="UP000265341">
    <property type="component" value="Unassembled WGS sequence"/>
</dbReference>
<organism evidence="1 2">
    <name type="scientific">Calidithermus roseus</name>
    <dbReference type="NCBI Taxonomy" id="1644118"/>
    <lineage>
        <taxon>Bacteria</taxon>
        <taxon>Thermotogati</taxon>
        <taxon>Deinococcota</taxon>
        <taxon>Deinococci</taxon>
        <taxon>Thermales</taxon>
        <taxon>Thermaceae</taxon>
        <taxon>Calidithermus</taxon>
    </lineage>
</organism>
<reference evidence="1 2" key="1">
    <citation type="submission" date="2018-08" db="EMBL/GenBank/DDBJ databases">
        <title>Meiothermus roseus NBRC 110900 genome sequencing project.</title>
        <authorList>
            <person name="Da Costa M.S."/>
            <person name="Albuquerque L."/>
            <person name="Raposo P."/>
            <person name="Froufe H.J.C."/>
            <person name="Barroso C.S."/>
            <person name="Egas C."/>
        </authorList>
    </citation>
    <scope>NUCLEOTIDE SEQUENCE [LARGE SCALE GENOMIC DNA]</scope>
    <source>
        <strain evidence="1 2">NBRC 110900</strain>
    </source>
</reference>
<evidence type="ECO:0000313" key="2">
    <source>
        <dbReference type="Proteomes" id="UP000265341"/>
    </source>
</evidence>
<accession>A0A399EEF6</accession>
<keyword evidence="2" id="KW-1185">Reference proteome</keyword>
<gene>
    <name evidence="1" type="ORF">Mrose_03502</name>
</gene>
<evidence type="ECO:0000313" key="1">
    <source>
        <dbReference type="EMBL" id="RIH81923.1"/>
    </source>
</evidence>
<proteinExistence type="predicted"/>
<protein>
    <submittedName>
        <fullName evidence="1">Uncharacterized protein</fullName>
    </submittedName>
</protein>
<comment type="caution">
    <text evidence="1">The sequence shown here is derived from an EMBL/GenBank/DDBJ whole genome shotgun (WGS) entry which is preliminary data.</text>
</comment>
<name>A0A399EEF6_9DEIN</name>
<sequence length="296" mass="29939">MEQAGFGVAEVDDPAVGAAASSQVDQQAQLRGGKAQGVGAGEEPDLLSAGPLECVAGAAQLGGGVVGLVVKLLWAHHRALQRGAGEAGLEEGVDVGPDEIRQHQAGLEHAVVVAVAPGFRQFPGGVVGVDEGQEAPVAVHDLVGEGQEEAELLLGLPQGHPVGFDHLGQPFAGFLGVEMVVGGHAGAEEGLEVPLEPPADSGVAQRVTAQKGFPAWAAQGGEVAGARVGQSGADLRRIHAQEADAEVLRRPHVDGVAVVDGLGHAADLGAVHPQPYPPHDQARTQLLDGLGHVPSL</sequence>